<protein>
    <submittedName>
        <fullName evidence="1">Uncharacterized protein</fullName>
    </submittedName>
</protein>
<keyword evidence="2" id="KW-1185">Reference proteome</keyword>
<evidence type="ECO:0000313" key="2">
    <source>
        <dbReference type="Proteomes" id="UP000708298"/>
    </source>
</evidence>
<comment type="caution">
    <text evidence="1">The sequence shown here is derived from an EMBL/GenBank/DDBJ whole genome shotgun (WGS) entry which is preliminary data.</text>
</comment>
<dbReference type="AlphaFoldDB" id="A0A963YR41"/>
<evidence type="ECO:0000313" key="1">
    <source>
        <dbReference type="EMBL" id="MCB8875452.1"/>
    </source>
</evidence>
<name>A0A963YR41_9PROT</name>
<dbReference type="EMBL" id="JAESVB010000003">
    <property type="protein sequence ID" value="MCB8875452.1"/>
    <property type="molecule type" value="Genomic_DNA"/>
</dbReference>
<accession>A0A963YR41</accession>
<reference evidence="1" key="1">
    <citation type="journal article" date="2021" name="Microorganisms">
        <title>Acidisoma silvae sp. nov. and Acidisomacellulosilytica sp. nov., Two Acidophilic Bacteria Isolated from Decaying Wood, Hydrolyzing Cellulose and Producing Poly-3-hydroxybutyrate.</title>
        <authorList>
            <person name="Mieszkin S."/>
            <person name="Pouder E."/>
            <person name="Uroz S."/>
            <person name="Simon-Colin C."/>
            <person name="Alain K."/>
        </authorList>
    </citation>
    <scope>NUCLEOTIDE SEQUENCE</scope>
    <source>
        <strain evidence="1">HW T2.11</strain>
    </source>
</reference>
<organism evidence="1 2">
    <name type="scientific">Acidisoma silvae</name>
    <dbReference type="NCBI Taxonomy" id="2802396"/>
    <lineage>
        <taxon>Bacteria</taxon>
        <taxon>Pseudomonadati</taxon>
        <taxon>Pseudomonadota</taxon>
        <taxon>Alphaproteobacteria</taxon>
        <taxon>Acetobacterales</taxon>
        <taxon>Acidocellaceae</taxon>
        <taxon>Acidisoma</taxon>
    </lineage>
</organism>
<dbReference type="Proteomes" id="UP000708298">
    <property type="component" value="Unassembled WGS sequence"/>
</dbReference>
<dbReference type="RefSeq" id="WP_227321100.1">
    <property type="nucleotide sequence ID" value="NZ_JAESVB010000003.1"/>
</dbReference>
<proteinExistence type="predicted"/>
<sequence length="368" mass="42146">MDSIVLSAPDRPDQAAIARAAVDGVWYRSAYPDVASAAIDPVDHYLAFGWQEERWPNPAFDPFFYLSQLPSRPAGDPLLHYLHHGESAGHRPISWFDQGWYRTAQAVPEGDSCLIHYLNGRRGGRLSPNRRFDPVYYAAQNPDVAEAGIDLFEHYLHRGRQEGRLPRDEREIVRESGLVDANYYYINGPDVHQAGLDAVDHYAAEGWREHRRPNPYFDGVWYRQRYNPPQDMSPLCHYVLEGEALGHRPSLYFDPAWYRSTYGLDADQTALTHYLEHRATRRFSPLPIFDIDFYVKTYAADLGRARDIFAHYLAIGAMRDFNPASWFKAAEYRQQHMNGQPPPPAATGEVARNPLLHFLCSYILAAAH</sequence>
<gene>
    <name evidence="1" type="ORF">ASILVAE211_09695</name>
</gene>
<reference evidence="1" key="2">
    <citation type="submission" date="2021-01" db="EMBL/GenBank/DDBJ databases">
        <authorList>
            <person name="Mieszkin S."/>
            <person name="Pouder E."/>
            <person name="Alain K."/>
        </authorList>
    </citation>
    <scope>NUCLEOTIDE SEQUENCE</scope>
    <source>
        <strain evidence="1">HW T2.11</strain>
    </source>
</reference>